<reference evidence="2 3" key="3">
    <citation type="journal article" date="2008" name="BMC Genomics">
        <title>The genome of the versatile nitrogen fixer Azorhizobium caulinodans ORS571.</title>
        <authorList>
            <person name="Lee KB."/>
            <person name="Backer P.D."/>
            <person name="Aono T."/>
            <person name="Liu CT."/>
            <person name="Suzuki S."/>
            <person name="Suzuki T."/>
            <person name="Kaneko T."/>
            <person name="Yamada M."/>
            <person name="Tabata S."/>
            <person name="Kupfer D.M."/>
            <person name="Najar F.Z."/>
            <person name="Wiley G.B."/>
            <person name="Roe B."/>
            <person name="Binnewies T.T."/>
            <person name="Ussery D.W."/>
            <person name="D'Haeze W."/>
            <person name="Herder J.D."/>
            <person name="Gevers D."/>
            <person name="Vereecke D."/>
            <person name="Holsters M."/>
            <person name="Oyaizu H."/>
        </authorList>
    </citation>
    <scope>NUCLEOTIDE SEQUENCE [LARGE SCALE GENOMIC DNA]</scope>
    <source>
        <strain evidence="3">ATCC 43989 / DSM 5975 / JCM 20966 / LMG 6465 / NBRC 14845 / NCIMB 13405 / ORS 571</strain>
    </source>
</reference>
<feature type="transmembrane region" description="Helical" evidence="1">
    <location>
        <begin position="90"/>
        <end position="110"/>
    </location>
</feature>
<proteinExistence type="predicted"/>
<feature type="transmembrane region" description="Helical" evidence="1">
    <location>
        <begin position="7"/>
        <end position="31"/>
    </location>
</feature>
<dbReference type="RefSeq" id="WP_012169281.1">
    <property type="nucleotide sequence ID" value="NC_009937.1"/>
</dbReference>
<evidence type="ECO:0000313" key="3">
    <source>
        <dbReference type="Proteomes" id="UP000000270"/>
    </source>
</evidence>
<reference evidence="2 3" key="1">
    <citation type="journal article" date="2007" name="Appl. Environ. Microbiol.">
        <title>Rhizobial factors required for stem nodule maturation and maintenance in Sesbania rostrata-Azorhizobium caulinodans ORS571 symbiosis.</title>
        <authorList>
            <person name="Suzuki S."/>
            <person name="Aono T."/>
            <person name="Lee KB."/>
            <person name="Suzuki T."/>
            <person name="Liu CT."/>
            <person name="Miwa H."/>
            <person name="Wakao S."/>
            <person name="Iki T."/>
            <person name="Oyaizu H."/>
        </authorList>
    </citation>
    <scope>NUCLEOTIDE SEQUENCE [LARGE SCALE GENOMIC DNA]</scope>
    <source>
        <strain evidence="3">ATCC 43989 / DSM 5975 / JCM 20966 / LMG 6465 / NBRC 14845 / NCIMB 13405 / ORS 571</strain>
    </source>
</reference>
<dbReference type="HOGENOM" id="CLU_136035_0_0_5"/>
<name>A8IQ67_AZOC5</name>
<feature type="transmembrane region" description="Helical" evidence="1">
    <location>
        <begin position="122"/>
        <end position="147"/>
    </location>
</feature>
<organism evidence="2 3">
    <name type="scientific">Azorhizobium caulinodans (strain ATCC 43989 / DSM 5975 / JCM 20966 / LMG 6465 / NBRC 14845 / NCIMB 13405 / ORS 571)</name>
    <dbReference type="NCBI Taxonomy" id="438753"/>
    <lineage>
        <taxon>Bacteria</taxon>
        <taxon>Pseudomonadati</taxon>
        <taxon>Pseudomonadota</taxon>
        <taxon>Alphaproteobacteria</taxon>
        <taxon>Hyphomicrobiales</taxon>
        <taxon>Xanthobacteraceae</taxon>
        <taxon>Azorhizobium</taxon>
    </lineage>
</organism>
<keyword evidence="1" id="KW-0472">Membrane</keyword>
<dbReference type="EMBL" id="AP009384">
    <property type="protein sequence ID" value="BAF86748.1"/>
    <property type="molecule type" value="Genomic_DNA"/>
</dbReference>
<reference evidence="3" key="2">
    <citation type="submission" date="2007-04" db="EMBL/GenBank/DDBJ databases">
        <title>Complete genome sequence of the nitrogen-fixing bacterium Azorhizobium caulinodans ORS571.</title>
        <authorList>
            <person name="Lee K.B."/>
            <person name="Backer P.D."/>
            <person name="Aono T."/>
            <person name="Liu C.T."/>
            <person name="Suzuki S."/>
            <person name="Suzuki T."/>
            <person name="Kaneko T."/>
            <person name="Yamada M."/>
            <person name="Tabata S."/>
            <person name="Kupfer D.M."/>
            <person name="Najar F.Z."/>
            <person name="Wiley G.B."/>
            <person name="Roe B."/>
            <person name="Binnewies T."/>
            <person name="Ussery D."/>
            <person name="Vereecke D."/>
            <person name="Gevers D."/>
            <person name="Holsters M."/>
            <person name="Oyaizu H."/>
        </authorList>
    </citation>
    <scope>NUCLEOTIDE SEQUENCE [LARGE SCALE GENOMIC DNA]</scope>
    <source>
        <strain evidence="3">ATCC 43989 / DSM 5975 / JCM 20966 / LMG 6465 / NBRC 14845 / NCIMB 13405 / ORS 571</strain>
    </source>
</reference>
<dbReference type="STRING" id="438753.AZC_0750"/>
<keyword evidence="1" id="KW-1133">Transmembrane helix</keyword>
<sequence length="166" mass="17576">MDSVFRLLLRILVIPIGLLAAILAGVAVILFGQWRIGALANQSLGLAPETWVAIMEALFTGTFLVTFLVSVMWLVALVGVLFAEVFAARSWLFHVANGAVSAFVGARLFPRISGEATAPADPFYILAAGLAGGLVYWLVAGWSAGFWKPVRSRPPSPTPQPPASAA</sequence>
<dbReference type="KEGG" id="azc:AZC_0750"/>
<dbReference type="Proteomes" id="UP000000270">
    <property type="component" value="Chromosome"/>
</dbReference>
<keyword evidence="1" id="KW-0812">Transmembrane</keyword>
<reference evidence="2 3" key="4">
    <citation type="journal article" date="2009" name="Appl. Environ. Microbiol.">
        <title>Comparative genome-wide transcriptional profiling of Azorhizobium caulinodans ORS571 grown under free-living and symbiotic conditions.</title>
        <authorList>
            <person name="Tsukada S."/>
            <person name="Aono T."/>
            <person name="Akiba N."/>
            <person name="Lee KB."/>
            <person name="Liu CT."/>
            <person name="Toyazaki H."/>
            <person name="Oyaizu H."/>
        </authorList>
    </citation>
    <scope>NUCLEOTIDE SEQUENCE [LARGE SCALE GENOMIC DNA]</scope>
    <source>
        <strain evidence="3">ATCC 43989 / DSM 5975 / JCM 20966 / LMG 6465 / NBRC 14845 / NCIMB 13405 / ORS 571</strain>
    </source>
</reference>
<evidence type="ECO:0000256" key="1">
    <source>
        <dbReference type="SAM" id="Phobius"/>
    </source>
</evidence>
<dbReference type="eggNOG" id="ENOG50339RG">
    <property type="taxonomic scope" value="Bacteria"/>
</dbReference>
<dbReference type="AlphaFoldDB" id="A8IQ67"/>
<accession>A8IQ67</accession>
<evidence type="ECO:0000313" key="2">
    <source>
        <dbReference type="EMBL" id="BAF86748.1"/>
    </source>
</evidence>
<gene>
    <name evidence="2" type="ordered locus">AZC_0750</name>
</gene>
<feature type="transmembrane region" description="Helical" evidence="1">
    <location>
        <begin position="51"/>
        <end position="83"/>
    </location>
</feature>
<reference evidence="2 3" key="6">
    <citation type="journal article" date="2011" name="Appl. Environ. Microbiol.">
        <title>Involvement of the azorhizobial chromosome partition gene (parA) in the onset of bacteroid differentiation during Sesbania rostrata stem nodule development.</title>
        <authorList>
            <person name="Liu CT."/>
            <person name="Lee KB."/>
            <person name="Wang YS."/>
            <person name="Peng MH."/>
            <person name="Lee KT."/>
            <person name="Suzuki S."/>
            <person name="Suzuki T."/>
            <person name="Oyaizu H."/>
        </authorList>
    </citation>
    <scope>NUCLEOTIDE SEQUENCE [LARGE SCALE GENOMIC DNA]</scope>
    <source>
        <strain evidence="3">ATCC 43989 / DSM 5975 / JCM 20966 / LMG 6465 / NBRC 14845 / NCIMB 13405 / ORS 571</strain>
    </source>
</reference>
<reference evidence="2 3" key="5">
    <citation type="journal article" date="2010" name="Appl. Environ. Microbiol.">
        <title>phrR-like gene praR of Azorhizobium caulinodans ORS571 is essential for symbiosis with Sesbania rostrata and is involved in expression of reb genes.</title>
        <authorList>
            <person name="Akiba N."/>
            <person name="Aono T."/>
            <person name="Toyazaki H."/>
            <person name="Sato S."/>
            <person name="Oyaizu H."/>
        </authorList>
    </citation>
    <scope>NUCLEOTIDE SEQUENCE [LARGE SCALE GENOMIC DNA]</scope>
    <source>
        <strain evidence="3">ATCC 43989 / DSM 5975 / JCM 20966 / LMG 6465 / NBRC 14845 / NCIMB 13405 / ORS 571</strain>
    </source>
</reference>
<keyword evidence="3" id="KW-1185">Reference proteome</keyword>
<protein>
    <submittedName>
        <fullName evidence="2">Uncharacterized protein</fullName>
    </submittedName>
</protein>